<gene>
    <name evidence="3" type="ORF">PLXY2_LOCUS15983</name>
</gene>
<proteinExistence type="predicted"/>
<evidence type="ECO:0000259" key="2">
    <source>
        <dbReference type="Pfam" id="PF23055"/>
    </source>
</evidence>
<feature type="compositionally biased region" description="Basic residues" evidence="1">
    <location>
        <begin position="273"/>
        <end position="293"/>
    </location>
</feature>
<dbReference type="AlphaFoldDB" id="A0A8S4GCX0"/>
<organism evidence="3 4">
    <name type="scientific">Plutella xylostella</name>
    <name type="common">Diamondback moth</name>
    <name type="synonym">Plutella maculipennis</name>
    <dbReference type="NCBI Taxonomy" id="51655"/>
    <lineage>
        <taxon>Eukaryota</taxon>
        <taxon>Metazoa</taxon>
        <taxon>Ecdysozoa</taxon>
        <taxon>Arthropoda</taxon>
        <taxon>Hexapoda</taxon>
        <taxon>Insecta</taxon>
        <taxon>Pterygota</taxon>
        <taxon>Neoptera</taxon>
        <taxon>Endopterygota</taxon>
        <taxon>Lepidoptera</taxon>
        <taxon>Glossata</taxon>
        <taxon>Ditrysia</taxon>
        <taxon>Yponomeutoidea</taxon>
        <taxon>Plutellidae</taxon>
        <taxon>Plutella</taxon>
    </lineage>
</organism>
<keyword evidence="4" id="KW-1185">Reference proteome</keyword>
<feature type="compositionally biased region" description="Low complexity" evidence="1">
    <location>
        <begin position="258"/>
        <end position="269"/>
    </location>
</feature>
<name>A0A8S4GCX0_PLUXY</name>
<feature type="compositionally biased region" description="Pro residues" evidence="1">
    <location>
        <begin position="8"/>
        <end position="29"/>
    </location>
</feature>
<feature type="compositionally biased region" description="Basic and acidic residues" evidence="1">
    <location>
        <begin position="237"/>
        <end position="246"/>
    </location>
</feature>
<reference evidence="3" key="1">
    <citation type="submission" date="2020-11" db="EMBL/GenBank/DDBJ databases">
        <authorList>
            <person name="Whiteford S."/>
        </authorList>
    </citation>
    <scope>NUCLEOTIDE SEQUENCE</scope>
</reference>
<dbReference type="EMBL" id="CAJHNJ030000401">
    <property type="protein sequence ID" value="CAG9137731.1"/>
    <property type="molecule type" value="Genomic_DNA"/>
</dbReference>
<feature type="domain" description="DUF7041" evidence="2">
    <location>
        <begin position="50"/>
        <end position="131"/>
    </location>
</feature>
<sequence>MLPTPIGQAPPPMPPQAAAPTGPPGPPGPSVQVKEEEKANLAAITVTSIVPEFWVDQPRLWFFQTEAILSPQKMSDDVKFNLVITKLSKEVIQQVTDLLMNPPASKKFDALKDRLLTIYEESETRQVQKLMSEMELGDQKPSQLLRRMRDLARTKIPDETLKILWQGHLPPAVHGIITVAESSDLTILAKIADKVMETQGTTFAVSEVRTSTPTASASKEMDTTVIINEIRQLNRRIDNLQRETRRNMSRGRSQNRGRSTSAQRSTSASKRPSATRRKRKSAWHPAAGRRREIKRSAVYDGSLYNRE</sequence>
<evidence type="ECO:0000313" key="3">
    <source>
        <dbReference type="EMBL" id="CAG9137731.1"/>
    </source>
</evidence>
<dbReference type="Proteomes" id="UP000653454">
    <property type="component" value="Unassembled WGS sequence"/>
</dbReference>
<dbReference type="PANTHER" id="PTHR33327">
    <property type="entry name" value="ENDONUCLEASE"/>
    <property type="match status" value="1"/>
</dbReference>
<dbReference type="InterPro" id="IPR055469">
    <property type="entry name" value="DUF7041"/>
</dbReference>
<feature type="region of interest" description="Disordered" evidence="1">
    <location>
        <begin position="1"/>
        <end position="35"/>
    </location>
</feature>
<accession>A0A8S4GCX0</accession>
<dbReference type="Pfam" id="PF23055">
    <property type="entry name" value="DUF7041"/>
    <property type="match status" value="1"/>
</dbReference>
<dbReference type="PANTHER" id="PTHR33327:SF3">
    <property type="entry name" value="RNA-DIRECTED DNA POLYMERASE"/>
    <property type="match status" value="1"/>
</dbReference>
<feature type="region of interest" description="Disordered" evidence="1">
    <location>
        <begin position="237"/>
        <end position="307"/>
    </location>
</feature>
<evidence type="ECO:0000256" key="1">
    <source>
        <dbReference type="SAM" id="MobiDB-lite"/>
    </source>
</evidence>
<protein>
    <submittedName>
        <fullName evidence="3">(diamondback moth) hypothetical protein</fullName>
    </submittedName>
</protein>
<evidence type="ECO:0000313" key="4">
    <source>
        <dbReference type="Proteomes" id="UP000653454"/>
    </source>
</evidence>
<comment type="caution">
    <text evidence="3">The sequence shown here is derived from an EMBL/GenBank/DDBJ whole genome shotgun (WGS) entry which is preliminary data.</text>
</comment>